<accession>A0A521CPG2</accession>
<dbReference type="Proteomes" id="UP000315636">
    <property type="component" value="Unassembled WGS sequence"/>
</dbReference>
<organism evidence="1 2">
    <name type="scientific">Melghirimyces algeriensis</name>
    <dbReference type="NCBI Taxonomy" id="910412"/>
    <lineage>
        <taxon>Bacteria</taxon>
        <taxon>Bacillati</taxon>
        <taxon>Bacillota</taxon>
        <taxon>Bacilli</taxon>
        <taxon>Bacillales</taxon>
        <taxon>Thermoactinomycetaceae</taxon>
        <taxon>Melghirimyces</taxon>
    </lineage>
</organism>
<dbReference type="AlphaFoldDB" id="A0A521CPG2"/>
<sequence length="122" mass="13535">MMNNVILIMGKTNYQINLDPSIWIFDERRFSMEERFAGVNGLGMELGPFLENAKPTEDAKAVVIHQRDGQTVKLSLDEASSAVLQFAQDGKPIRPNGPALLYLADGSNQDSPIDCIEKLELI</sequence>
<keyword evidence="2" id="KW-1185">Reference proteome</keyword>
<dbReference type="RefSeq" id="WP_142505183.1">
    <property type="nucleotide sequence ID" value="NZ_FXTI01000004.1"/>
</dbReference>
<evidence type="ECO:0000313" key="2">
    <source>
        <dbReference type="Proteomes" id="UP000315636"/>
    </source>
</evidence>
<evidence type="ECO:0000313" key="1">
    <source>
        <dbReference type="EMBL" id="SMO61275.1"/>
    </source>
</evidence>
<name>A0A521CPG2_9BACL</name>
<reference evidence="1 2" key="1">
    <citation type="submission" date="2017-05" db="EMBL/GenBank/DDBJ databases">
        <authorList>
            <person name="Varghese N."/>
            <person name="Submissions S."/>
        </authorList>
    </citation>
    <scope>NUCLEOTIDE SEQUENCE [LARGE SCALE GENOMIC DNA]</scope>
    <source>
        <strain evidence="1 2">DSM 45474</strain>
    </source>
</reference>
<dbReference type="EMBL" id="FXTI01000004">
    <property type="protein sequence ID" value="SMO61275.1"/>
    <property type="molecule type" value="Genomic_DNA"/>
</dbReference>
<proteinExistence type="predicted"/>
<dbReference type="OrthoDB" id="2404998at2"/>
<gene>
    <name evidence="1" type="ORF">SAMN06264849_104104</name>
</gene>
<protein>
    <submittedName>
        <fullName evidence="1">Uncharacterized protein</fullName>
    </submittedName>
</protein>